<keyword evidence="1" id="KW-0229">DNA integration</keyword>
<dbReference type="Pfam" id="PF12482">
    <property type="entry name" value="DUF3701"/>
    <property type="match status" value="1"/>
</dbReference>
<dbReference type="InterPro" id="IPR011010">
    <property type="entry name" value="DNA_brk_join_enz"/>
</dbReference>
<dbReference type="Gene3D" id="1.10.150.130">
    <property type="match status" value="1"/>
</dbReference>
<dbReference type="Gene3D" id="1.10.443.10">
    <property type="entry name" value="Intergrase catalytic core"/>
    <property type="match status" value="1"/>
</dbReference>
<sequence>MALRGWYAGLSSRNAVARYLPGSKAAGQSARGILGRIRRQLIAFAYSRQRDDLAVVFDHSISARADRASAVERAIEVLRLVPVPQPQISDDIGLWLAPRAVQALRAYGINTLADLTVRIPRRRGWWKVIDGLGPASARNIEAFFASRPQLTERARALIVASRHAALVPWEELRLPQELNGSQGNFRAPLHSCTLNATNDYQAVQAWLALNETPATQRAYRKEAERLILWAIVERNRALSSLTTDDAIAYRSFLRRPTPRDKWIGPLRPRNSAEWRPFVGGLSARSSAYALSVLGALFRWLIEQRYILANPFAGVKVRGNAGVAMLDTSRGFSEGEWLLLRALADGLEWSYGWGAPAAQRLRFLLDFGYATGLRANELVGATLGSIKTDGRDDHWLHLVGKGSKAGKVALPPLARTALDQYLLSRGLSVTPARWNPKTPLIGSLDQDSTDGITGARLWHVMRRFFLQAADVIKAEQPATAEKLRRASPHWMRHYMPFRIMSGYAIELRRSTEDCGSSSRCAQAITRHNSQGLKTVQKVEELVRRFETSWLALSRSCLLKCLFLHRKSRFDINLGGFHRFMPEPQRDDRATNTLLQKVHGHGVSQTVDSDPLLLQ</sequence>
<dbReference type="InterPro" id="IPR013762">
    <property type="entry name" value="Integrase-like_cat_sf"/>
</dbReference>
<dbReference type="CDD" id="cd00397">
    <property type="entry name" value="DNA_BRE_C"/>
    <property type="match status" value="1"/>
</dbReference>
<evidence type="ECO:0000256" key="4">
    <source>
        <dbReference type="PROSITE-ProRule" id="PRU01248"/>
    </source>
</evidence>
<protein>
    <submittedName>
        <fullName evidence="6">Phage integrase family protein</fullName>
    </submittedName>
</protein>
<evidence type="ECO:0000256" key="2">
    <source>
        <dbReference type="ARBA" id="ARBA00023125"/>
    </source>
</evidence>
<dbReference type="InterPro" id="IPR022169">
    <property type="entry name" value="DUF3701"/>
</dbReference>
<dbReference type="AlphaFoldDB" id="A0A158GJ85"/>
<dbReference type="EMBL" id="FCOK02000015">
    <property type="protein sequence ID" value="SAL32175.1"/>
    <property type="molecule type" value="Genomic_DNA"/>
</dbReference>
<dbReference type="InterPro" id="IPR010998">
    <property type="entry name" value="Integrase_recombinase_N"/>
</dbReference>
<proteinExistence type="predicted"/>
<dbReference type="GO" id="GO:0015074">
    <property type="term" value="P:DNA integration"/>
    <property type="evidence" value="ECO:0007669"/>
    <property type="project" value="UniProtKB-KW"/>
</dbReference>
<keyword evidence="2 4" id="KW-0238">DNA-binding</keyword>
<evidence type="ECO:0000259" key="5">
    <source>
        <dbReference type="PROSITE" id="PS51900"/>
    </source>
</evidence>
<dbReference type="InterPro" id="IPR044068">
    <property type="entry name" value="CB"/>
</dbReference>
<evidence type="ECO:0000256" key="3">
    <source>
        <dbReference type="ARBA" id="ARBA00023172"/>
    </source>
</evidence>
<dbReference type="GO" id="GO:0006310">
    <property type="term" value="P:DNA recombination"/>
    <property type="evidence" value="ECO:0007669"/>
    <property type="project" value="UniProtKB-KW"/>
</dbReference>
<evidence type="ECO:0000256" key="1">
    <source>
        <dbReference type="ARBA" id="ARBA00022908"/>
    </source>
</evidence>
<organism evidence="6">
    <name type="scientific">Caballeronia udeis</name>
    <dbReference type="NCBI Taxonomy" id="1232866"/>
    <lineage>
        <taxon>Bacteria</taxon>
        <taxon>Pseudomonadati</taxon>
        <taxon>Pseudomonadota</taxon>
        <taxon>Betaproteobacteria</taxon>
        <taxon>Burkholderiales</taxon>
        <taxon>Burkholderiaceae</taxon>
        <taxon>Caballeronia</taxon>
    </lineage>
</organism>
<feature type="domain" description="Core-binding (CB)" evidence="5">
    <location>
        <begin position="197"/>
        <end position="301"/>
    </location>
</feature>
<evidence type="ECO:0000313" key="6">
    <source>
        <dbReference type="EMBL" id="SAL32175.1"/>
    </source>
</evidence>
<dbReference type="GO" id="GO:0003677">
    <property type="term" value="F:DNA binding"/>
    <property type="evidence" value="ECO:0007669"/>
    <property type="project" value="UniProtKB-UniRule"/>
</dbReference>
<dbReference type="Proteomes" id="UP000054683">
    <property type="component" value="Unassembled WGS sequence"/>
</dbReference>
<dbReference type="PROSITE" id="PS51900">
    <property type="entry name" value="CB"/>
    <property type="match status" value="1"/>
</dbReference>
<name>A0A158GJ85_9BURK</name>
<reference evidence="6" key="1">
    <citation type="submission" date="2016-01" db="EMBL/GenBank/DDBJ databases">
        <authorList>
            <person name="Oliw E.H."/>
        </authorList>
    </citation>
    <scope>NUCLEOTIDE SEQUENCE [LARGE SCALE GENOMIC DNA]</scope>
    <source>
        <strain evidence="6">LMG 27134</strain>
    </source>
</reference>
<keyword evidence="3" id="KW-0233">DNA recombination</keyword>
<accession>A0A158GJ85</accession>
<dbReference type="SUPFAM" id="SSF56349">
    <property type="entry name" value="DNA breaking-rejoining enzymes"/>
    <property type="match status" value="1"/>
</dbReference>
<gene>
    <name evidence="6" type="ORF">AWB69_02773</name>
</gene>